<keyword evidence="10 11" id="KW-0472">Membrane</keyword>
<reference evidence="12" key="1">
    <citation type="submission" date="2020-10" db="EMBL/GenBank/DDBJ databases">
        <title>Microbiome of the Black Sea water column analyzed by genome centric metagenomics.</title>
        <authorList>
            <person name="Cabello-Yeves P.J."/>
            <person name="Callieri C."/>
            <person name="Picazo A."/>
            <person name="Mehrshad M."/>
            <person name="Haro-Moreno J.M."/>
            <person name="Roda-Garcia J."/>
            <person name="Dzembekova N."/>
            <person name="Slabakova V."/>
            <person name="Slabakova N."/>
            <person name="Moncheva S."/>
            <person name="Rodriguez-Valera F."/>
        </authorList>
    </citation>
    <scope>NUCLEOTIDE SEQUENCE</scope>
    <source>
        <strain evidence="12">BS307-5m-G50</strain>
    </source>
</reference>
<comment type="caution">
    <text evidence="12">The sequence shown here is derived from an EMBL/GenBank/DDBJ whole genome shotgun (WGS) entry which is preliminary data.</text>
</comment>
<keyword evidence="4 11" id="KW-1003">Cell membrane</keyword>
<name>A0A937I9E1_9GAMM</name>
<feature type="transmembrane region" description="Helical" evidence="11">
    <location>
        <begin position="20"/>
        <end position="40"/>
    </location>
</feature>
<dbReference type="EMBL" id="JADHQD010000012">
    <property type="protein sequence ID" value="MBL6818331.1"/>
    <property type="molecule type" value="Genomic_DNA"/>
</dbReference>
<dbReference type="InterPro" id="IPR044878">
    <property type="entry name" value="UbiA_sf"/>
</dbReference>
<evidence type="ECO:0000256" key="10">
    <source>
        <dbReference type="ARBA" id="ARBA00023136"/>
    </source>
</evidence>
<gene>
    <name evidence="11" type="primary">ubiA</name>
    <name evidence="12" type="ORF">ISQ64_02875</name>
</gene>
<dbReference type="InterPro" id="IPR030470">
    <property type="entry name" value="UbiA_prenylTrfase_CS"/>
</dbReference>
<dbReference type="FunFam" id="1.10.357.140:FF:000008">
    <property type="entry name" value="4-hydroxybenzoate octaprenyltransferase"/>
    <property type="match status" value="1"/>
</dbReference>
<dbReference type="GO" id="GO:0006744">
    <property type="term" value="P:ubiquinone biosynthetic process"/>
    <property type="evidence" value="ECO:0007669"/>
    <property type="project" value="UniProtKB-UniRule"/>
</dbReference>
<dbReference type="FunFam" id="1.20.120.1780:FF:000001">
    <property type="entry name" value="4-hydroxybenzoate octaprenyltransferase"/>
    <property type="match status" value="1"/>
</dbReference>
<dbReference type="Pfam" id="PF01040">
    <property type="entry name" value="UbiA"/>
    <property type="match status" value="1"/>
</dbReference>
<evidence type="ECO:0000256" key="9">
    <source>
        <dbReference type="ARBA" id="ARBA00022989"/>
    </source>
</evidence>
<evidence type="ECO:0000256" key="3">
    <source>
        <dbReference type="ARBA" id="ARBA00005985"/>
    </source>
</evidence>
<evidence type="ECO:0000256" key="7">
    <source>
        <dbReference type="ARBA" id="ARBA00022688"/>
    </source>
</evidence>
<evidence type="ECO:0000256" key="4">
    <source>
        <dbReference type="ARBA" id="ARBA00022475"/>
    </source>
</evidence>
<feature type="transmembrane region" description="Helical" evidence="11">
    <location>
        <begin position="141"/>
        <end position="158"/>
    </location>
</feature>
<comment type="cofactor">
    <cofactor evidence="1 11">
        <name>Mg(2+)</name>
        <dbReference type="ChEBI" id="CHEBI:18420"/>
    </cofactor>
</comment>
<evidence type="ECO:0000256" key="8">
    <source>
        <dbReference type="ARBA" id="ARBA00022692"/>
    </source>
</evidence>
<feature type="transmembrane region" description="Helical" evidence="11">
    <location>
        <begin position="217"/>
        <end position="250"/>
    </location>
</feature>
<protein>
    <recommendedName>
        <fullName evidence="11">4-hydroxybenzoate octaprenyltransferase</fullName>
        <ecNumber evidence="11">2.5.1.39</ecNumber>
    </recommendedName>
    <alternativeName>
        <fullName evidence="11">4-HB polyprenyltransferase</fullName>
    </alternativeName>
</protein>
<evidence type="ECO:0000256" key="1">
    <source>
        <dbReference type="ARBA" id="ARBA00001946"/>
    </source>
</evidence>
<accession>A0A937I9E1</accession>
<dbReference type="PROSITE" id="PS00943">
    <property type="entry name" value="UBIA"/>
    <property type="match status" value="1"/>
</dbReference>
<keyword evidence="5 11" id="KW-0997">Cell inner membrane</keyword>
<dbReference type="InterPro" id="IPR006370">
    <property type="entry name" value="HB_polyprenyltransferase-like"/>
</dbReference>
<dbReference type="GO" id="GO:0005886">
    <property type="term" value="C:plasma membrane"/>
    <property type="evidence" value="ECO:0007669"/>
    <property type="project" value="UniProtKB-SubCell"/>
</dbReference>
<keyword evidence="8 11" id="KW-0812">Transmembrane</keyword>
<feature type="transmembrane region" description="Helical" evidence="11">
    <location>
        <begin position="116"/>
        <end position="132"/>
    </location>
</feature>
<evidence type="ECO:0000256" key="5">
    <source>
        <dbReference type="ARBA" id="ARBA00022519"/>
    </source>
</evidence>
<dbReference type="GO" id="GO:0008412">
    <property type="term" value="F:4-hydroxybenzoate polyprenyltransferase activity"/>
    <property type="evidence" value="ECO:0007669"/>
    <property type="project" value="UniProtKB-UniRule"/>
</dbReference>
<evidence type="ECO:0000313" key="12">
    <source>
        <dbReference type="EMBL" id="MBL6818331.1"/>
    </source>
</evidence>
<comment type="catalytic activity">
    <reaction evidence="11">
        <text>all-trans-octaprenyl diphosphate + 4-hydroxybenzoate = 4-hydroxy-3-(all-trans-octaprenyl)benzoate + diphosphate</text>
        <dbReference type="Rhea" id="RHEA:27782"/>
        <dbReference type="ChEBI" id="CHEBI:1617"/>
        <dbReference type="ChEBI" id="CHEBI:17879"/>
        <dbReference type="ChEBI" id="CHEBI:33019"/>
        <dbReference type="ChEBI" id="CHEBI:57711"/>
        <dbReference type="EC" id="2.5.1.39"/>
    </reaction>
</comment>
<evidence type="ECO:0000256" key="2">
    <source>
        <dbReference type="ARBA" id="ARBA00004141"/>
    </source>
</evidence>
<evidence type="ECO:0000313" key="13">
    <source>
        <dbReference type="Proteomes" id="UP000711391"/>
    </source>
</evidence>
<comment type="similarity">
    <text evidence="3 11">Belongs to the UbiA prenyltransferase family.</text>
</comment>
<proteinExistence type="inferred from homology"/>
<comment type="function">
    <text evidence="11">Catalyzes the prenylation of para-hydroxybenzoate (PHB) with an all-trans polyprenyl group. Mediates the second step in the final reaction sequence of ubiquinone-8 (UQ-8) biosynthesis, which is the condensation of the polyisoprenoid side chain with PHB, generating the first membrane-bound Q intermediate 3-octaprenyl-4-hydroxybenzoate.</text>
</comment>
<dbReference type="PANTHER" id="PTHR11048">
    <property type="entry name" value="PRENYLTRANSFERASES"/>
    <property type="match status" value="1"/>
</dbReference>
<dbReference type="InterPro" id="IPR000537">
    <property type="entry name" value="UbiA_prenyltransferase"/>
</dbReference>
<dbReference type="Gene3D" id="1.10.357.140">
    <property type="entry name" value="UbiA prenyltransferase"/>
    <property type="match status" value="1"/>
</dbReference>
<keyword evidence="11" id="KW-0460">Magnesium</keyword>
<keyword evidence="6 11" id="KW-0808">Transferase</keyword>
<dbReference type="Gene3D" id="1.20.120.1780">
    <property type="entry name" value="UbiA prenyltransferase"/>
    <property type="match status" value="1"/>
</dbReference>
<evidence type="ECO:0000256" key="11">
    <source>
        <dbReference type="HAMAP-Rule" id="MF_01635"/>
    </source>
</evidence>
<organism evidence="12 13">
    <name type="scientific">SAR86 cluster bacterium</name>
    <dbReference type="NCBI Taxonomy" id="2030880"/>
    <lineage>
        <taxon>Bacteria</taxon>
        <taxon>Pseudomonadati</taxon>
        <taxon>Pseudomonadota</taxon>
        <taxon>Gammaproteobacteria</taxon>
        <taxon>SAR86 cluster</taxon>
    </lineage>
</organism>
<dbReference type="EC" id="2.5.1.39" evidence="11"/>
<dbReference type="PANTHER" id="PTHR11048:SF28">
    <property type="entry name" value="4-HYDROXYBENZOATE POLYPRENYLTRANSFERASE, MITOCHONDRIAL"/>
    <property type="match status" value="1"/>
</dbReference>
<comment type="pathway">
    <text evidence="11">Cofactor biosynthesis; ubiquinone biosynthesis.</text>
</comment>
<dbReference type="InterPro" id="IPR039653">
    <property type="entry name" value="Prenyltransferase"/>
</dbReference>
<feature type="transmembrane region" description="Helical" evidence="11">
    <location>
        <begin position="46"/>
        <end position="67"/>
    </location>
</feature>
<comment type="subcellular location">
    <subcellularLocation>
        <location evidence="11">Cell inner membrane</location>
        <topology evidence="11">Multi-pass membrane protein</topology>
    </subcellularLocation>
    <subcellularLocation>
        <location evidence="2">Membrane</location>
        <topology evidence="2">Multi-pass membrane protein</topology>
    </subcellularLocation>
</comment>
<dbReference type="AlphaFoldDB" id="A0A937I9E1"/>
<keyword evidence="9 11" id="KW-1133">Transmembrane helix</keyword>
<keyword evidence="7 11" id="KW-0831">Ubiquinone biosynthesis</keyword>
<sequence length="284" mass="32327">MNSKLMIYFKLARLNRPIGIYLLLWPSLMGLMLGGISSDIYDVKNFFIVLIGAILVRSCGCVINDISDHKFDKLVSRTKDRPIASGQISLREAWLFFFLLALSSLCLLLFVPITTIYSSMIIAVFILLYPLTKRFLKAPQFFLGITFGSGTLISYSLVSTSFSLSILLLFIGTVLWIISFDTIYALEDIEDDKLIGINSTPILWDDKAIIISKILHLLFYFSLLLIFYINQFSLLFLVILLLLFCIYFYQNSLVNEGKYLKAFKINNWVGMIASTGFAIEVFLI</sequence>
<feature type="transmembrane region" description="Helical" evidence="11">
    <location>
        <begin position="164"/>
        <end position="186"/>
    </location>
</feature>
<dbReference type="Proteomes" id="UP000711391">
    <property type="component" value="Unassembled WGS sequence"/>
</dbReference>
<dbReference type="HAMAP" id="MF_01635">
    <property type="entry name" value="UbiA"/>
    <property type="match status" value="1"/>
</dbReference>
<dbReference type="CDD" id="cd13959">
    <property type="entry name" value="PT_UbiA_COQ2"/>
    <property type="match status" value="1"/>
</dbReference>
<evidence type="ECO:0000256" key="6">
    <source>
        <dbReference type="ARBA" id="ARBA00022679"/>
    </source>
</evidence>